<proteinExistence type="predicted"/>
<accession>A0A8S5N6J8</accession>
<dbReference type="EMBL" id="BK015082">
    <property type="protein sequence ID" value="DAD90321.1"/>
    <property type="molecule type" value="Genomic_DNA"/>
</dbReference>
<protein>
    <submittedName>
        <fullName evidence="1">Helix-turn-helix domain protein</fullName>
    </submittedName>
</protein>
<reference evidence="1" key="1">
    <citation type="journal article" date="2021" name="Proc. Natl. Acad. Sci. U.S.A.">
        <title>A Catalog of Tens of Thousands of Viruses from Human Metagenomes Reveals Hidden Associations with Chronic Diseases.</title>
        <authorList>
            <person name="Tisza M.J."/>
            <person name="Buck C.B."/>
        </authorList>
    </citation>
    <scope>NUCLEOTIDE SEQUENCE</scope>
    <source>
        <strain evidence="1">Ctilw2</strain>
    </source>
</reference>
<name>A0A8S5N6J8_9CAUD</name>
<organism evidence="1">
    <name type="scientific">Caudovirales sp. ctilw2</name>
    <dbReference type="NCBI Taxonomy" id="2826782"/>
    <lineage>
        <taxon>Viruses</taxon>
        <taxon>Duplodnaviria</taxon>
        <taxon>Heunggongvirae</taxon>
        <taxon>Uroviricota</taxon>
        <taxon>Caudoviricetes</taxon>
    </lineage>
</organism>
<sequence length="200" mass="22225">MTTEKYHAVERVADVRLEFALPLNSERREAELVNISFGYAQEVMSAPEQYHPALVAACEEVDRDAARQYVAAAGYVDPFPWRAYEILLAPDCHPANNVKAAQRLADMLAGNVPSVEQLEVLLRVAKSKGYKPKAGAGDAREAFLRAKEKRESAARKAKAELTEAVKDEVRERLLKGQTQRYIMDKLGVAKGTVQRIKASL</sequence>
<evidence type="ECO:0000313" key="1">
    <source>
        <dbReference type="EMBL" id="DAD90321.1"/>
    </source>
</evidence>